<sequence>MSLLSQAMTECVFVRKIDKPDGEGGYTTSWVDGAPFKAAITFDSSMEARTAEKAGVTSLYTVTVPIGTRIEYYDVFKRLSDGKVFRVTSDGDDKMTPKSASFQVFQVTAEEFTPSVGG</sequence>
<organism evidence="1">
    <name type="scientific">Siphoviridae sp. ctuvC1</name>
    <dbReference type="NCBI Taxonomy" id="2826507"/>
    <lineage>
        <taxon>Viruses</taxon>
        <taxon>Duplodnaviria</taxon>
        <taxon>Heunggongvirae</taxon>
        <taxon>Uroviricota</taxon>
        <taxon>Caudoviricetes</taxon>
    </lineage>
</organism>
<name>A0A8S5M041_9CAUD</name>
<proteinExistence type="predicted"/>
<protein>
    <submittedName>
        <fullName evidence="1">Head closure knob</fullName>
    </submittedName>
</protein>
<dbReference type="Gene3D" id="2.40.10.270">
    <property type="entry name" value="Bacteriophage SPP1 head-tail adaptor protein"/>
    <property type="match status" value="1"/>
</dbReference>
<dbReference type="InterPro" id="IPR038666">
    <property type="entry name" value="SSP1_head-tail_sf"/>
</dbReference>
<evidence type="ECO:0000313" key="1">
    <source>
        <dbReference type="EMBL" id="DAD75451.1"/>
    </source>
</evidence>
<dbReference type="EMBL" id="BK014784">
    <property type="protein sequence ID" value="DAD75451.1"/>
    <property type="molecule type" value="Genomic_DNA"/>
</dbReference>
<reference evidence="1" key="1">
    <citation type="journal article" date="2021" name="Proc. Natl. Acad. Sci. U.S.A.">
        <title>A Catalog of Tens of Thousands of Viruses from Human Metagenomes Reveals Hidden Associations with Chronic Diseases.</title>
        <authorList>
            <person name="Tisza M.J."/>
            <person name="Buck C.B."/>
        </authorList>
    </citation>
    <scope>NUCLEOTIDE SEQUENCE</scope>
    <source>
        <strain evidence="1">CtuvC1</strain>
    </source>
</reference>
<accession>A0A8S5M041</accession>